<protein>
    <submittedName>
        <fullName evidence="1">Uncharacterized protein</fullName>
    </submittedName>
</protein>
<evidence type="ECO:0000313" key="1">
    <source>
        <dbReference type="EMBL" id="KOX68694.1"/>
    </source>
</evidence>
<sequence length="51" mass="6002">MSRTSRRTFYAKRMCLRDFLARAKKPFDYRCYPLRNVSDANSASQGKIKVP</sequence>
<name>A0A0N1IT45_9HYME</name>
<proteinExistence type="predicted"/>
<dbReference type="EMBL" id="KQ435921">
    <property type="protein sequence ID" value="KOX68694.1"/>
    <property type="molecule type" value="Genomic_DNA"/>
</dbReference>
<dbReference type="Proteomes" id="UP000053105">
    <property type="component" value="Unassembled WGS sequence"/>
</dbReference>
<gene>
    <name evidence="1" type="ORF">WN51_07406</name>
</gene>
<reference evidence="1 2" key="1">
    <citation type="submission" date="2015-07" db="EMBL/GenBank/DDBJ databases">
        <title>The genome of Melipona quadrifasciata.</title>
        <authorList>
            <person name="Pan H."/>
            <person name="Kapheim K."/>
        </authorList>
    </citation>
    <scope>NUCLEOTIDE SEQUENCE [LARGE SCALE GENOMIC DNA]</scope>
    <source>
        <strain evidence="1">0111107301</strain>
        <tissue evidence="1">Whole body</tissue>
    </source>
</reference>
<evidence type="ECO:0000313" key="2">
    <source>
        <dbReference type="Proteomes" id="UP000053105"/>
    </source>
</evidence>
<organism evidence="1 2">
    <name type="scientific">Melipona quadrifasciata</name>
    <dbReference type="NCBI Taxonomy" id="166423"/>
    <lineage>
        <taxon>Eukaryota</taxon>
        <taxon>Metazoa</taxon>
        <taxon>Ecdysozoa</taxon>
        <taxon>Arthropoda</taxon>
        <taxon>Hexapoda</taxon>
        <taxon>Insecta</taxon>
        <taxon>Pterygota</taxon>
        <taxon>Neoptera</taxon>
        <taxon>Endopterygota</taxon>
        <taxon>Hymenoptera</taxon>
        <taxon>Apocrita</taxon>
        <taxon>Aculeata</taxon>
        <taxon>Apoidea</taxon>
        <taxon>Anthophila</taxon>
        <taxon>Apidae</taxon>
        <taxon>Melipona</taxon>
    </lineage>
</organism>
<keyword evidence="2" id="KW-1185">Reference proteome</keyword>
<dbReference type="AlphaFoldDB" id="A0A0N1IT45"/>
<accession>A0A0N1IT45</accession>